<evidence type="ECO:0000313" key="5">
    <source>
        <dbReference type="EMBL" id="KAJ4476934.1"/>
    </source>
</evidence>
<dbReference type="InterPro" id="IPR043171">
    <property type="entry name" value="Ap4A_phos1/2-like"/>
</dbReference>
<dbReference type="Gene3D" id="3.30.428.70">
    <property type="match status" value="1"/>
</dbReference>
<dbReference type="PANTHER" id="PTHR38420">
    <property type="entry name" value="AP-4-A PHOSPHORYLASE II"/>
    <property type="match status" value="1"/>
</dbReference>
<accession>A0A9W9A8C9</accession>
<evidence type="ECO:0000259" key="3">
    <source>
        <dbReference type="Pfam" id="PF19327"/>
    </source>
</evidence>
<evidence type="ECO:0000313" key="6">
    <source>
        <dbReference type="Proteomes" id="UP001150238"/>
    </source>
</evidence>
<dbReference type="AlphaFoldDB" id="A0A9W9A8C9"/>
<feature type="domain" description="ATP adenylyltransferase C-terminal" evidence="2">
    <location>
        <begin position="324"/>
        <end position="442"/>
    </location>
</feature>
<proteinExistence type="predicted"/>
<feature type="domain" description="DUF7727" evidence="4">
    <location>
        <begin position="1"/>
        <end position="119"/>
    </location>
</feature>
<feature type="transmembrane region" description="Helical" evidence="1">
    <location>
        <begin position="12"/>
        <end position="31"/>
    </location>
</feature>
<dbReference type="EMBL" id="JANVFS010000019">
    <property type="protein sequence ID" value="KAJ4476934.1"/>
    <property type="molecule type" value="Genomic_DNA"/>
</dbReference>
<dbReference type="GO" id="GO:0005524">
    <property type="term" value="F:ATP binding"/>
    <property type="evidence" value="ECO:0007669"/>
    <property type="project" value="InterPro"/>
</dbReference>
<dbReference type="InterPro" id="IPR019200">
    <property type="entry name" value="ATP_adenylylTrfase_C"/>
</dbReference>
<keyword evidence="1" id="KW-0472">Membrane</keyword>
<dbReference type="GO" id="GO:0003877">
    <property type="term" value="F:ATP:ADP adenylyltransferase activity"/>
    <property type="evidence" value="ECO:0007669"/>
    <property type="project" value="InterPro"/>
</dbReference>
<evidence type="ECO:0000259" key="4">
    <source>
        <dbReference type="Pfam" id="PF24853"/>
    </source>
</evidence>
<dbReference type="InterPro" id="IPR045759">
    <property type="entry name" value="Ap4A_phos1/2_N"/>
</dbReference>
<keyword evidence="1" id="KW-0812">Transmembrane</keyword>
<dbReference type="PANTHER" id="PTHR38420:SF1">
    <property type="entry name" value="PUTATIVE (AFU_ORTHOLOGUE AFUA_5G14690)-RELATED"/>
    <property type="match status" value="1"/>
</dbReference>
<dbReference type="InterPro" id="IPR036265">
    <property type="entry name" value="HIT-like_sf"/>
</dbReference>
<feature type="transmembrane region" description="Helical" evidence="1">
    <location>
        <begin position="67"/>
        <end position="86"/>
    </location>
</feature>
<evidence type="ECO:0000256" key="1">
    <source>
        <dbReference type="SAM" id="Phobius"/>
    </source>
</evidence>
<keyword evidence="5" id="KW-0808">Transferase</keyword>
<reference evidence="5" key="1">
    <citation type="submission" date="2022-08" db="EMBL/GenBank/DDBJ databases">
        <authorList>
            <consortium name="DOE Joint Genome Institute"/>
            <person name="Min B."/>
            <person name="Riley R."/>
            <person name="Sierra-Patev S."/>
            <person name="Naranjo-Ortiz M."/>
            <person name="Looney B."/>
            <person name="Konkel Z."/>
            <person name="Slot J.C."/>
            <person name="Sakamoto Y."/>
            <person name="Steenwyk J.L."/>
            <person name="Rokas A."/>
            <person name="Carro J."/>
            <person name="Camarero S."/>
            <person name="Ferreira P."/>
            <person name="Molpeceres G."/>
            <person name="Ruiz-Duenas F.J."/>
            <person name="Serrano A."/>
            <person name="Henrissat B."/>
            <person name="Drula E."/>
            <person name="Hughes K.W."/>
            <person name="Mata J.L."/>
            <person name="Ishikawa N.K."/>
            <person name="Vargas-Isla R."/>
            <person name="Ushijima S."/>
            <person name="Smith C.A."/>
            <person name="Ahrendt S."/>
            <person name="Andreopoulos W."/>
            <person name="He G."/>
            <person name="Labutti K."/>
            <person name="Lipzen A."/>
            <person name="Ng V."/>
            <person name="Sandor L."/>
            <person name="Barry K."/>
            <person name="Martinez A.T."/>
            <person name="Xiao Y."/>
            <person name="Gibbons J.G."/>
            <person name="Terashima K."/>
            <person name="Hibbett D.S."/>
            <person name="Grigoriev I.V."/>
        </authorList>
    </citation>
    <scope>NUCLEOTIDE SEQUENCE</scope>
    <source>
        <strain evidence="5">Sp2 HRB7682 ss15</strain>
    </source>
</reference>
<evidence type="ECO:0000259" key="2">
    <source>
        <dbReference type="Pfam" id="PF09830"/>
    </source>
</evidence>
<dbReference type="SUPFAM" id="SSF54197">
    <property type="entry name" value="HIT-like"/>
    <property type="match status" value="1"/>
</dbReference>
<dbReference type="Pfam" id="PF19327">
    <property type="entry name" value="Ap4A_phos_N"/>
    <property type="match status" value="1"/>
</dbReference>
<reference evidence="5" key="2">
    <citation type="journal article" date="2023" name="Proc. Natl. Acad. Sci. U.S.A.">
        <title>A global phylogenomic analysis of the shiitake genus Lentinula.</title>
        <authorList>
            <person name="Sierra-Patev S."/>
            <person name="Min B."/>
            <person name="Naranjo-Ortiz M."/>
            <person name="Looney B."/>
            <person name="Konkel Z."/>
            <person name="Slot J.C."/>
            <person name="Sakamoto Y."/>
            <person name="Steenwyk J.L."/>
            <person name="Rokas A."/>
            <person name="Carro J."/>
            <person name="Camarero S."/>
            <person name="Ferreira P."/>
            <person name="Molpeceres G."/>
            <person name="Ruiz-Duenas F.J."/>
            <person name="Serrano A."/>
            <person name="Henrissat B."/>
            <person name="Drula E."/>
            <person name="Hughes K.W."/>
            <person name="Mata J.L."/>
            <person name="Ishikawa N.K."/>
            <person name="Vargas-Isla R."/>
            <person name="Ushijima S."/>
            <person name="Smith C.A."/>
            <person name="Donoghue J."/>
            <person name="Ahrendt S."/>
            <person name="Andreopoulos W."/>
            <person name="He G."/>
            <person name="LaButti K."/>
            <person name="Lipzen A."/>
            <person name="Ng V."/>
            <person name="Riley R."/>
            <person name="Sandor L."/>
            <person name="Barry K."/>
            <person name="Martinez A.T."/>
            <person name="Xiao Y."/>
            <person name="Gibbons J.G."/>
            <person name="Terashima K."/>
            <person name="Grigoriev I.V."/>
            <person name="Hibbett D."/>
        </authorList>
    </citation>
    <scope>NUCLEOTIDE SEQUENCE</scope>
    <source>
        <strain evidence="5">Sp2 HRB7682 ss15</strain>
    </source>
</reference>
<gene>
    <name evidence="5" type="ORF">C8J55DRAFT_536570</name>
</gene>
<feature type="transmembrane region" description="Helical" evidence="1">
    <location>
        <begin position="98"/>
        <end position="118"/>
    </location>
</feature>
<dbReference type="InterPro" id="IPR056144">
    <property type="entry name" value="DUF7727"/>
</dbReference>
<organism evidence="5 6">
    <name type="scientific">Lentinula lateritia</name>
    <dbReference type="NCBI Taxonomy" id="40482"/>
    <lineage>
        <taxon>Eukaryota</taxon>
        <taxon>Fungi</taxon>
        <taxon>Dikarya</taxon>
        <taxon>Basidiomycota</taxon>
        <taxon>Agaricomycotina</taxon>
        <taxon>Agaricomycetes</taxon>
        <taxon>Agaricomycetidae</taxon>
        <taxon>Agaricales</taxon>
        <taxon>Marasmiineae</taxon>
        <taxon>Omphalotaceae</taxon>
        <taxon>Lentinula</taxon>
    </lineage>
</organism>
<comment type="caution">
    <text evidence="5">The sequence shown here is derived from an EMBL/GenBank/DDBJ whole genome shotgun (WGS) entry which is preliminary data.</text>
</comment>
<dbReference type="Pfam" id="PF24853">
    <property type="entry name" value="DUF7727"/>
    <property type="match status" value="1"/>
</dbReference>
<feature type="domain" description="Ap4A phosphorylase 1/2 N-terminal" evidence="3">
    <location>
        <begin position="129"/>
        <end position="297"/>
    </location>
</feature>
<name>A0A9W9A8C9_9AGAR</name>
<keyword evidence="5" id="KW-0548">Nucleotidyltransferase</keyword>
<dbReference type="GO" id="GO:0009117">
    <property type="term" value="P:nucleotide metabolic process"/>
    <property type="evidence" value="ECO:0007669"/>
    <property type="project" value="InterPro"/>
</dbReference>
<dbReference type="Proteomes" id="UP001150238">
    <property type="component" value="Unassembled WGS sequence"/>
</dbReference>
<keyword evidence="1" id="KW-1133">Transmembrane helix</keyword>
<protein>
    <submittedName>
        <fullName evidence="5">ATP adenylyltransferase-domain-containing protein</fullName>
    </submittedName>
</protein>
<dbReference type="InterPro" id="IPR009163">
    <property type="entry name" value="Ap4A_phos1/2"/>
</dbReference>
<sequence>MGNLIWHDLGRFISITASVYAVWSSFFGFYYRKFFWDFVGGTVRDPGGIQPAPGAAVFITLIVKAPIIQILAMILGMMIVALEYSLPLVKGLALYRSFVVRIVLLFFQSFLCILYYQVTWVDSTMLASEIISKIPVSYDNGLASGSLFFFPSTVNIHNELGVDFEIRLCPALQKKPRLPTPHFNGGADEPVTEPLANVDPFAPPYDPGLLVGELISEEISQQYVVLMNKYSVVPRHFLLITKEYQSQTSPLMPDDLLQAYALLVAGKKAGKKMFAFYNCGDLSGASQPHKHLQFIETEDEGPPIEVLAGSISLESPGKPFSIERLPWANHVFRFPSNLPSSPVHKREPILADAFISLLDLVISTVRYDPTYPAGLPSYNVILTLEHMHLIPRRFENHTIESTGDDLSVNSMGFAGMLLVKSERELEAVKTEGLGKILRSVALQSVHDIQVAGSTRDIDGDATSML</sequence>
<dbReference type="Pfam" id="PF09830">
    <property type="entry name" value="ATP_transf"/>
    <property type="match status" value="1"/>
</dbReference>